<sequence>MSKESDWKEELDFLRNLIQQTELQKTKKWGGEVYTINGGNVLSISAFKNYVSLWFFNGVFLKDPYKVLGNAQESKTKALRHWQFTSTSEMDEQKINEYIQEAIANEKKGLKWKPEKSGKLLIPTALNDAFNADEKLKTAFSELTPFKQKEYAEYIGTAKRAQTQLDRIKKITPLILEGQGLNDRYR</sequence>
<keyword evidence="3" id="KW-1185">Reference proteome</keyword>
<feature type="domain" description="YdhG-like" evidence="1">
    <location>
        <begin position="7"/>
        <end position="103"/>
    </location>
</feature>
<dbReference type="EMBL" id="BMEC01000007">
    <property type="protein sequence ID" value="GGC36832.1"/>
    <property type="molecule type" value="Genomic_DNA"/>
</dbReference>
<dbReference type="InterPro" id="IPR016786">
    <property type="entry name" value="YdeI_bac"/>
</dbReference>
<gene>
    <name evidence="2" type="ORF">GCM10011506_22790</name>
</gene>
<proteinExistence type="predicted"/>
<evidence type="ECO:0000313" key="3">
    <source>
        <dbReference type="Proteomes" id="UP000636010"/>
    </source>
</evidence>
<accession>A0ABQ1M8W3</accession>
<organism evidence="2 3">
    <name type="scientific">Marivirga lumbricoides</name>
    <dbReference type="NCBI Taxonomy" id="1046115"/>
    <lineage>
        <taxon>Bacteria</taxon>
        <taxon>Pseudomonadati</taxon>
        <taxon>Bacteroidota</taxon>
        <taxon>Cytophagia</taxon>
        <taxon>Cytophagales</taxon>
        <taxon>Marivirgaceae</taxon>
        <taxon>Marivirga</taxon>
    </lineage>
</organism>
<dbReference type="Pfam" id="PF08818">
    <property type="entry name" value="DUF1801"/>
    <property type="match status" value="1"/>
</dbReference>
<evidence type="ECO:0000259" key="1">
    <source>
        <dbReference type="Pfam" id="PF08818"/>
    </source>
</evidence>
<reference evidence="3" key="1">
    <citation type="journal article" date="2019" name="Int. J. Syst. Evol. Microbiol.">
        <title>The Global Catalogue of Microorganisms (GCM) 10K type strain sequencing project: providing services to taxonomists for standard genome sequencing and annotation.</title>
        <authorList>
            <consortium name="The Broad Institute Genomics Platform"/>
            <consortium name="The Broad Institute Genome Sequencing Center for Infectious Disease"/>
            <person name="Wu L."/>
            <person name="Ma J."/>
        </authorList>
    </citation>
    <scope>NUCLEOTIDE SEQUENCE [LARGE SCALE GENOMIC DNA]</scope>
    <source>
        <strain evidence="3">CGMCC 1.10832</strain>
    </source>
</reference>
<dbReference type="InterPro" id="IPR014922">
    <property type="entry name" value="YdhG-like"/>
</dbReference>
<dbReference type="PIRSF" id="PIRSF021308">
    <property type="entry name" value="UCP021308"/>
    <property type="match status" value="1"/>
</dbReference>
<dbReference type="Pfam" id="PF13376">
    <property type="entry name" value="OmdA"/>
    <property type="match status" value="1"/>
</dbReference>
<comment type="caution">
    <text evidence="2">The sequence shown here is derived from an EMBL/GenBank/DDBJ whole genome shotgun (WGS) entry which is preliminary data.</text>
</comment>
<protein>
    <recommendedName>
        <fullName evidence="1">YdhG-like domain-containing protein</fullName>
    </recommendedName>
</protein>
<dbReference type="Gene3D" id="3.90.1150.200">
    <property type="match status" value="1"/>
</dbReference>
<dbReference type="Proteomes" id="UP000636010">
    <property type="component" value="Unassembled WGS sequence"/>
</dbReference>
<evidence type="ECO:0000313" key="2">
    <source>
        <dbReference type="EMBL" id="GGC36832.1"/>
    </source>
</evidence>
<dbReference type="SUPFAM" id="SSF159888">
    <property type="entry name" value="YdhG-like"/>
    <property type="match status" value="1"/>
</dbReference>
<dbReference type="RefSeq" id="WP_188463442.1">
    <property type="nucleotide sequence ID" value="NZ_BAABHU010000007.1"/>
</dbReference>
<name>A0ABQ1M8W3_9BACT</name>